<dbReference type="RefSeq" id="WP_053923030.1">
    <property type="nucleotide sequence ID" value="NZ_LGKG01000046.1"/>
</dbReference>
<sequence>MTRPTPPTRGEELLLARISAAAGREHLGKRRATYGVAAHRTPAHAAPVRGIRALLAFVRYGRSFAAKARADARLDLYEHGMTVAAKGRIHVVRYDTTSVFQKSTRHHPYVWGRVGTTRAYTLTDVEGKRIVLYIGPQDSDGEDGGAADWWLEIRRAVTHAQLSPALAALDAGERLTFGDVWLTRREVGWGEVSARWPEVRQIEITHGAICLDTGGSGHRRHTTGPTVSGIPNLFVFRALVEHLRTDGAHS</sequence>
<evidence type="ECO:0000313" key="2">
    <source>
        <dbReference type="Proteomes" id="UP000037982"/>
    </source>
</evidence>
<comment type="caution">
    <text evidence="1">The sequence shown here is derived from an EMBL/GenBank/DDBJ whole genome shotgun (WGS) entry which is preliminary data.</text>
</comment>
<dbReference type="PATRIC" id="fig|66876.3.peg.1788"/>
<dbReference type="InterPro" id="IPR046492">
    <property type="entry name" value="DUF6585"/>
</dbReference>
<name>A0A0N0H2E2_9ACTN</name>
<evidence type="ECO:0000313" key="1">
    <source>
        <dbReference type="EMBL" id="KPC65311.1"/>
    </source>
</evidence>
<accession>A0A0N0H2E2</accession>
<keyword evidence="2" id="KW-1185">Reference proteome</keyword>
<protein>
    <submittedName>
        <fullName evidence="1">Uncharacterized protein</fullName>
    </submittedName>
</protein>
<dbReference type="EMBL" id="LGKG01000046">
    <property type="protein sequence ID" value="KPC65311.1"/>
    <property type="molecule type" value="Genomic_DNA"/>
</dbReference>
<dbReference type="Pfam" id="PF20226">
    <property type="entry name" value="DUF6585"/>
    <property type="match status" value="1"/>
</dbReference>
<gene>
    <name evidence="1" type="ORF">ADL29_08155</name>
</gene>
<reference evidence="2" key="1">
    <citation type="submission" date="2015-07" db="EMBL/GenBank/DDBJ databases">
        <authorList>
            <person name="Ju K.-S."/>
            <person name="Doroghazi J.R."/>
            <person name="Metcalf W.W."/>
        </authorList>
    </citation>
    <scope>NUCLEOTIDE SEQUENCE [LARGE SCALE GENOMIC DNA]</scope>
    <source>
        <strain evidence="2">NRRL ISP-5002</strain>
    </source>
</reference>
<proteinExistence type="predicted"/>
<dbReference type="AlphaFoldDB" id="A0A0N0H2E2"/>
<organism evidence="1 2">
    <name type="scientific">Streptomyces chattanoogensis</name>
    <dbReference type="NCBI Taxonomy" id="66876"/>
    <lineage>
        <taxon>Bacteria</taxon>
        <taxon>Bacillati</taxon>
        <taxon>Actinomycetota</taxon>
        <taxon>Actinomycetes</taxon>
        <taxon>Kitasatosporales</taxon>
        <taxon>Streptomycetaceae</taxon>
        <taxon>Streptomyces</taxon>
    </lineage>
</organism>
<dbReference type="Proteomes" id="UP000037982">
    <property type="component" value="Unassembled WGS sequence"/>
</dbReference>